<dbReference type="PROSITE" id="PS51352">
    <property type="entry name" value="THIOREDOXIN_2"/>
    <property type="match status" value="1"/>
</dbReference>
<name>A0A5C7EUF2_9PROT</name>
<organism evidence="7 8">
    <name type="scientific">Pelomicrobium methylotrophicum</name>
    <dbReference type="NCBI Taxonomy" id="2602750"/>
    <lineage>
        <taxon>Bacteria</taxon>
        <taxon>Pseudomonadati</taxon>
        <taxon>Pseudomonadota</taxon>
        <taxon>Hydrogenophilia</taxon>
        <taxon>Hydrogenophilia incertae sedis</taxon>
        <taxon>Pelomicrobium</taxon>
    </lineage>
</organism>
<accession>A0A5C7EUF2</accession>
<comment type="similarity">
    <text evidence="1">Belongs to the SCO1/2 family.</text>
</comment>
<keyword evidence="2 3" id="KW-0186">Copper</keyword>
<dbReference type="InterPro" id="IPR013766">
    <property type="entry name" value="Thioredoxin_domain"/>
</dbReference>
<feature type="binding site" evidence="3">
    <location>
        <position position="74"/>
    </location>
    <ligand>
        <name>Cu cation</name>
        <dbReference type="ChEBI" id="CHEBI:23378"/>
    </ligand>
</feature>
<evidence type="ECO:0000256" key="4">
    <source>
        <dbReference type="PIRSR" id="PIRSR603782-2"/>
    </source>
</evidence>
<dbReference type="AlphaFoldDB" id="A0A5C7EUF2"/>
<dbReference type="EMBL" id="VPFL01000020">
    <property type="protein sequence ID" value="TXF10914.1"/>
    <property type="molecule type" value="Genomic_DNA"/>
</dbReference>
<dbReference type="GO" id="GO:0046872">
    <property type="term" value="F:metal ion binding"/>
    <property type="evidence" value="ECO:0007669"/>
    <property type="project" value="UniProtKB-KW"/>
</dbReference>
<evidence type="ECO:0000313" key="8">
    <source>
        <dbReference type="Proteomes" id="UP000321201"/>
    </source>
</evidence>
<keyword evidence="3" id="KW-0479">Metal-binding</keyword>
<dbReference type="SUPFAM" id="SSF52833">
    <property type="entry name" value="Thioredoxin-like"/>
    <property type="match status" value="1"/>
</dbReference>
<dbReference type="InParanoid" id="A0A5C7EUF2"/>
<keyword evidence="5" id="KW-0732">Signal</keyword>
<dbReference type="InterPro" id="IPR036249">
    <property type="entry name" value="Thioredoxin-like_sf"/>
</dbReference>
<evidence type="ECO:0000256" key="1">
    <source>
        <dbReference type="ARBA" id="ARBA00010996"/>
    </source>
</evidence>
<gene>
    <name evidence="7" type="ORF">FR698_13035</name>
</gene>
<dbReference type="CDD" id="cd02968">
    <property type="entry name" value="SCO"/>
    <property type="match status" value="1"/>
</dbReference>
<feature type="signal peptide" evidence="5">
    <location>
        <begin position="1"/>
        <end position="18"/>
    </location>
</feature>
<keyword evidence="8" id="KW-1185">Reference proteome</keyword>
<feature type="disulfide bond" description="Redox-active" evidence="4">
    <location>
        <begin position="74"/>
        <end position="78"/>
    </location>
</feature>
<feature type="domain" description="Thioredoxin" evidence="6">
    <location>
        <begin position="22"/>
        <end position="199"/>
    </location>
</feature>
<feature type="binding site" evidence="3">
    <location>
        <position position="164"/>
    </location>
    <ligand>
        <name>Cu cation</name>
        <dbReference type="ChEBI" id="CHEBI:23378"/>
    </ligand>
</feature>
<evidence type="ECO:0000313" key="7">
    <source>
        <dbReference type="EMBL" id="TXF10914.1"/>
    </source>
</evidence>
<dbReference type="PROSITE" id="PS51257">
    <property type="entry name" value="PROKAR_LIPOPROTEIN"/>
    <property type="match status" value="1"/>
</dbReference>
<dbReference type="FunFam" id="3.40.30.10:FF:000013">
    <property type="entry name" value="Blast:Protein SCO1 homolog, mitochondrial"/>
    <property type="match status" value="1"/>
</dbReference>
<feature type="binding site" evidence="3">
    <location>
        <position position="78"/>
    </location>
    <ligand>
        <name>Cu cation</name>
        <dbReference type="ChEBI" id="CHEBI:23378"/>
    </ligand>
</feature>
<keyword evidence="4" id="KW-1015">Disulfide bond</keyword>
<evidence type="ECO:0000256" key="5">
    <source>
        <dbReference type="SAM" id="SignalP"/>
    </source>
</evidence>
<proteinExistence type="inferred from homology"/>
<evidence type="ECO:0000259" key="6">
    <source>
        <dbReference type="PROSITE" id="PS51352"/>
    </source>
</evidence>
<evidence type="ECO:0000256" key="2">
    <source>
        <dbReference type="ARBA" id="ARBA00023008"/>
    </source>
</evidence>
<sequence>MLGWRFRFAGLVTGAALALGGCDFGAQPPAFKSTDVTGSAIQPAFRLVDHTGTPRTLEDFRGKVVVVFFGFTHCPDVCPTTLTEIALALKRLPPEEAQRVQVLFITVDPERDTPEVLAQYVPAFHPGFLGLTGDAAAVAEAARSFKVFYQKQPGEAPGSYSMDHSAGTYVFDPQGRLRLYVGHGQGAEVLAHDIRLLLAQTG</sequence>
<dbReference type="Proteomes" id="UP000321201">
    <property type="component" value="Unassembled WGS sequence"/>
</dbReference>
<dbReference type="OrthoDB" id="5295811at2"/>
<dbReference type="Pfam" id="PF02630">
    <property type="entry name" value="SCO1-SenC"/>
    <property type="match status" value="1"/>
</dbReference>
<comment type="caution">
    <text evidence="7">The sequence shown here is derived from an EMBL/GenBank/DDBJ whole genome shotgun (WGS) entry which is preliminary data.</text>
</comment>
<dbReference type="Gene3D" id="3.40.30.10">
    <property type="entry name" value="Glutaredoxin"/>
    <property type="match status" value="1"/>
</dbReference>
<dbReference type="PANTHER" id="PTHR12151">
    <property type="entry name" value="ELECTRON TRANSPORT PROTIN SCO1/SENC FAMILY MEMBER"/>
    <property type="match status" value="1"/>
</dbReference>
<dbReference type="InterPro" id="IPR003782">
    <property type="entry name" value="SCO1/SenC"/>
</dbReference>
<feature type="chain" id="PRO_5022839873" evidence="5">
    <location>
        <begin position="19"/>
        <end position="202"/>
    </location>
</feature>
<reference evidence="7 8" key="1">
    <citation type="submission" date="2019-08" db="EMBL/GenBank/DDBJ databases">
        <title>Pelomicrobium methylotrophicum gen. nov., sp. nov. a moderately thermophilic, facultatively anaerobic, lithoautotrophic and methylotrophic bacterium isolated from a terrestrial mud volcano.</title>
        <authorList>
            <person name="Slobodkina G.B."/>
            <person name="Merkel A.Y."/>
            <person name="Slobodkin A.I."/>
        </authorList>
    </citation>
    <scope>NUCLEOTIDE SEQUENCE [LARGE SCALE GENOMIC DNA]</scope>
    <source>
        <strain evidence="7 8">SM250</strain>
    </source>
</reference>
<dbReference type="PANTHER" id="PTHR12151:SF25">
    <property type="entry name" value="LINALOOL DEHYDRATASE_ISOMERASE DOMAIN-CONTAINING PROTEIN"/>
    <property type="match status" value="1"/>
</dbReference>
<evidence type="ECO:0000256" key="3">
    <source>
        <dbReference type="PIRSR" id="PIRSR603782-1"/>
    </source>
</evidence>
<protein>
    <submittedName>
        <fullName evidence="7">SCO family protein</fullName>
    </submittedName>
</protein>